<evidence type="ECO:0000256" key="5">
    <source>
        <dbReference type="SAM" id="Phobius"/>
    </source>
</evidence>
<dbReference type="Proteomes" id="UP001138997">
    <property type="component" value="Unassembled WGS sequence"/>
</dbReference>
<keyword evidence="7" id="KW-1185">Reference proteome</keyword>
<keyword evidence="5" id="KW-0472">Membrane</keyword>
<feature type="transmembrane region" description="Helical" evidence="5">
    <location>
        <begin position="201"/>
        <end position="230"/>
    </location>
</feature>
<feature type="transmembrane region" description="Helical" evidence="5">
    <location>
        <begin position="139"/>
        <end position="156"/>
    </location>
</feature>
<evidence type="ECO:0000313" key="7">
    <source>
        <dbReference type="Proteomes" id="UP001138997"/>
    </source>
</evidence>
<dbReference type="InterPro" id="IPR011701">
    <property type="entry name" value="MFS"/>
</dbReference>
<feature type="transmembrane region" description="Helical" evidence="5">
    <location>
        <begin position="72"/>
        <end position="90"/>
    </location>
</feature>
<dbReference type="EMBL" id="JAJOMB010000009">
    <property type="protein sequence ID" value="MCD5312773.1"/>
    <property type="molecule type" value="Genomic_DNA"/>
</dbReference>
<feature type="transmembrane region" description="Helical" evidence="5">
    <location>
        <begin position="268"/>
        <end position="287"/>
    </location>
</feature>
<keyword evidence="4" id="KW-0762">Sugar transport</keyword>
<feature type="transmembrane region" description="Helical" evidence="5">
    <location>
        <begin position="242"/>
        <end position="263"/>
    </location>
</feature>
<feature type="transmembrane region" description="Helical" evidence="5">
    <location>
        <begin position="293"/>
        <end position="315"/>
    </location>
</feature>
<keyword evidence="5" id="KW-0812">Transmembrane</keyword>
<dbReference type="Gene3D" id="1.20.1250.20">
    <property type="entry name" value="MFS general substrate transporter like domains"/>
    <property type="match status" value="2"/>
</dbReference>
<name>A0A9X1NER0_9ACTN</name>
<dbReference type="PANTHER" id="PTHR23535:SF2">
    <property type="entry name" value="SUGAR EFFLUX TRANSPORTER A-RELATED"/>
    <property type="match status" value="1"/>
</dbReference>
<feature type="transmembrane region" description="Helical" evidence="5">
    <location>
        <begin position="96"/>
        <end position="118"/>
    </location>
</feature>
<evidence type="ECO:0000256" key="4">
    <source>
        <dbReference type="ARBA" id="ARBA00022597"/>
    </source>
</evidence>
<dbReference type="SUPFAM" id="SSF103473">
    <property type="entry name" value="MFS general substrate transporter"/>
    <property type="match status" value="1"/>
</dbReference>
<organism evidence="6 7">
    <name type="scientific">Kineosporia babensis</name>
    <dbReference type="NCBI Taxonomy" id="499548"/>
    <lineage>
        <taxon>Bacteria</taxon>
        <taxon>Bacillati</taxon>
        <taxon>Actinomycetota</taxon>
        <taxon>Actinomycetes</taxon>
        <taxon>Kineosporiales</taxon>
        <taxon>Kineosporiaceae</taxon>
        <taxon>Kineosporia</taxon>
    </lineage>
</organism>
<feature type="transmembrane region" description="Helical" evidence="5">
    <location>
        <begin position="41"/>
        <end position="60"/>
    </location>
</feature>
<keyword evidence="5" id="KW-1133">Transmembrane helix</keyword>
<accession>A0A9X1NER0</accession>
<evidence type="ECO:0000256" key="3">
    <source>
        <dbReference type="ARBA" id="ARBA00022475"/>
    </source>
</evidence>
<comment type="subcellular location">
    <subcellularLocation>
        <location evidence="1">Cell membrane</location>
        <topology evidence="1">Multi-pass membrane protein</topology>
    </subcellularLocation>
</comment>
<reference evidence="6" key="1">
    <citation type="submission" date="2021-11" db="EMBL/GenBank/DDBJ databases">
        <title>Streptomyces corallinus and Kineosporia corallina sp. nov., two new coral-derived marine actinobacteria.</title>
        <authorList>
            <person name="Buangrab K."/>
            <person name="Sutthacheep M."/>
            <person name="Yeemin T."/>
            <person name="Harunari E."/>
            <person name="Igarashi Y."/>
            <person name="Sripreechasak P."/>
            <person name="Kanchanasin P."/>
            <person name="Tanasupawat S."/>
            <person name="Phongsopitanun W."/>
        </authorList>
    </citation>
    <scope>NUCLEOTIDE SEQUENCE</scope>
    <source>
        <strain evidence="6">JCM 31032</strain>
    </source>
</reference>
<dbReference type="RefSeq" id="WP_231443337.1">
    <property type="nucleotide sequence ID" value="NZ_JAJOMB010000009.1"/>
</dbReference>
<feature type="transmembrane region" description="Helical" evidence="5">
    <location>
        <begin position="327"/>
        <end position="348"/>
    </location>
</feature>
<feature type="transmembrane region" description="Helical" evidence="5">
    <location>
        <begin position="354"/>
        <end position="375"/>
    </location>
</feature>
<protein>
    <submittedName>
        <fullName evidence="6">MFS transporter</fullName>
    </submittedName>
</protein>
<comment type="caution">
    <text evidence="6">The sequence shown here is derived from an EMBL/GenBank/DDBJ whole genome shotgun (WGS) entry which is preliminary data.</text>
</comment>
<keyword evidence="3" id="KW-1003">Cell membrane</keyword>
<keyword evidence="2" id="KW-0813">Transport</keyword>
<dbReference type="Pfam" id="PF07690">
    <property type="entry name" value="MFS_1"/>
    <property type="match status" value="1"/>
</dbReference>
<dbReference type="PANTHER" id="PTHR23535">
    <property type="entry name" value="SUGAR EFFLUX TRANSPORTER A-RELATED"/>
    <property type="match status" value="1"/>
</dbReference>
<sequence>MGERRTFGVFLGAVLMLGIADSLSSPYLALFAADEAGLDPLRVGALASASGLSGIVISAWLGRRFDRAPRRIYAVFACVGGALGYALLTVSRSFEVLLLLSLSLLGVVAVAFPQLFALAQVSLGKTPQARRAAPVLRSGWSLAWALGPLVGALVMTRSGFVGVFWATAGTLLVTALLLLFVPVRRFAAGAVTGEQSKRAPLSWGTTALLVLGVMLFFTSMLAGSLVLPFYVTRELDLPAASLGPLFSACAAVEVVVALALAFLPTWKWLVPGGMLLMVGYFAITMVSRDLTGLLLAQVARGAAIAVVGAAGIVYFQEWMAPATGRATTLFSNATTAGVVIAGLLAGFWLEAFSYRTALALCALTALLGAVAFAGAGTRPDVRLRPAADVPASVLSAEDAEG</sequence>
<evidence type="ECO:0000256" key="2">
    <source>
        <dbReference type="ARBA" id="ARBA00022448"/>
    </source>
</evidence>
<dbReference type="GO" id="GO:0005886">
    <property type="term" value="C:plasma membrane"/>
    <property type="evidence" value="ECO:0007669"/>
    <property type="project" value="UniProtKB-SubCell"/>
</dbReference>
<evidence type="ECO:0000256" key="1">
    <source>
        <dbReference type="ARBA" id="ARBA00004651"/>
    </source>
</evidence>
<dbReference type="GO" id="GO:0022857">
    <property type="term" value="F:transmembrane transporter activity"/>
    <property type="evidence" value="ECO:0007669"/>
    <property type="project" value="InterPro"/>
</dbReference>
<proteinExistence type="predicted"/>
<dbReference type="InterPro" id="IPR036259">
    <property type="entry name" value="MFS_trans_sf"/>
</dbReference>
<evidence type="ECO:0000313" key="6">
    <source>
        <dbReference type="EMBL" id="MCD5312773.1"/>
    </source>
</evidence>
<gene>
    <name evidence="6" type="ORF">LR394_17850</name>
</gene>
<feature type="transmembrane region" description="Helical" evidence="5">
    <location>
        <begin position="162"/>
        <end position="181"/>
    </location>
</feature>
<dbReference type="AlphaFoldDB" id="A0A9X1NER0"/>